<feature type="compositionally biased region" description="Basic and acidic residues" evidence="8">
    <location>
        <begin position="143"/>
        <end position="156"/>
    </location>
</feature>
<keyword evidence="2" id="KW-0690">Ribosome biogenesis</keyword>
<reference evidence="10 11" key="1">
    <citation type="submission" date="2023-08" db="EMBL/GenBank/DDBJ databases">
        <title>Black Yeasts Isolated from many extreme environments.</title>
        <authorList>
            <person name="Coleine C."/>
            <person name="Stajich J.E."/>
            <person name="Selbmann L."/>
        </authorList>
    </citation>
    <scope>NUCLEOTIDE SEQUENCE [LARGE SCALE GENOMIC DNA]</scope>
    <source>
        <strain evidence="10 11">CCFEE 5935</strain>
    </source>
</reference>
<keyword evidence="3" id="KW-0698">rRNA processing</keyword>
<dbReference type="AlphaFoldDB" id="A0AAV9PIR0"/>
<name>A0AAV9PIR0_9PEZI</name>
<evidence type="ECO:0000259" key="9">
    <source>
        <dbReference type="PROSITE" id="PS50174"/>
    </source>
</evidence>
<dbReference type="GeneID" id="89923536"/>
<feature type="compositionally biased region" description="Basic residues" evidence="8">
    <location>
        <begin position="203"/>
        <end position="213"/>
    </location>
</feature>
<comment type="subcellular location">
    <subcellularLocation>
        <location evidence="1">Nucleus</location>
        <location evidence="1">Nucleolus</location>
    </subcellularLocation>
</comment>
<evidence type="ECO:0000256" key="1">
    <source>
        <dbReference type="ARBA" id="ARBA00004604"/>
    </source>
</evidence>
<feature type="compositionally biased region" description="Basic and acidic residues" evidence="8">
    <location>
        <begin position="233"/>
        <end position="245"/>
    </location>
</feature>
<comment type="similarity">
    <text evidence="5">Belongs to the PINX1 family.</text>
</comment>
<gene>
    <name evidence="10" type="primary">PXR1</name>
    <name evidence="10" type="ORF">LTR77_002189</name>
</gene>
<evidence type="ECO:0000313" key="11">
    <source>
        <dbReference type="Proteomes" id="UP001337655"/>
    </source>
</evidence>
<dbReference type="EMBL" id="JAVRRT010000003">
    <property type="protein sequence ID" value="KAK5173508.1"/>
    <property type="molecule type" value="Genomic_DNA"/>
</dbReference>
<feature type="compositionally biased region" description="Polar residues" evidence="8">
    <location>
        <begin position="218"/>
        <end position="232"/>
    </location>
</feature>
<evidence type="ECO:0000256" key="3">
    <source>
        <dbReference type="ARBA" id="ARBA00022552"/>
    </source>
</evidence>
<evidence type="ECO:0000256" key="6">
    <source>
        <dbReference type="ARBA" id="ARBA00041961"/>
    </source>
</evidence>
<keyword evidence="10" id="KW-0808">Transferase</keyword>
<comment type="function">
    <text evidence="7">Involved in rRNA-processing at A0, A1 and A2 sites and negatively regulates telomerase.</text>
</comment>
<feature type="compositionally biased region" description="Basic residues" evidence="8">
    <location>
        <begin position="1"/>
        <end position="11"/>
    </location>
</feature>
<dbReference type="GO" id="GO:0005730">
    <property type="term" value="C:nucleolus"/>
    <property type="evidence" value="ECO:0007669"/>
    <property type="project" value="UniProtKB-SubCell"/>
</dbReference>
<feature type="domain" description="G-patch" evidence="9">
    <location>
        <begin position="25"/>
        <end position="79"/>
    </location>
</feature>
<evidence type="ECO:0000256" key="2">
    <source>
        <dbReference type="ARBA" id="ARBA00022517"/>
    </source>
</evidence>
<dbReference type="PROSITE" id="PS50174">
    <property type="entry name" value="G_PATCH"/>
    <property type="match status" value="1"/>
</dbReference>
<dbReference type="InterPro" id="IPR000467">
    <property type="entry name" value="G_patch_dom"/>
</dbReference>
<evidence type="ECO:0000256" key="5">
    <source>
        <dbReference type="ARBA" id="ARBA00038007"/>
    </source>
</evidence>
<protein>
    <recommendedName>
        <fullName evidence="6">PinX1-related protein 1</fullName>
    </recommendedName>
</protein>
<evidence type="ECO:0000313" key="10">
    <source>
        <dbReference type="EMBL" id="KAK5173508.1"/>
    </source>
</evidence>
<keyword evidence="10" id="KW-0012">Acyltransferase</keyword>
<dbReference type="PANTHER" id="PTHR23149">
    <property type="entry name" value="G PATCH DOMAIN CONTAINING PROTEIN"/>
    <property type="match status" value="1"/>
</dbReference>
<keyword evidence="4" id="KW-0539">Nucleus</keyword>
<dbReference type="GO" id="GO:0006364">
    <property type="term" value="P:rRNA processing"/>
    <property type="evidence" value="ECO:0007669"/>
    <property type="project" value="UniProtKB-KW"/>
</dbReference>
<evidence type="ECO:0000256" key="7">
    <source>
        <dbReference type="ARBA" id="ARBA00043878"/>
    </source>
</evidence>
<feature type="compositionally biased region" description="Basic and acidic residues" evidence="8">
    <location>
        <begin position="253"/>
        <end position="270"/>
    </location>
</feature>
<feature type="compositionally biased region" description="Polar residues" evidence="8">
    <location>
        <begin position="15"/>
        <end position="25"/>
    </location>
</feature>
<dbReference type="RefSeq" id="XP_064662203.1">
    <property type="nucleotide sequence ID" value="XM_064799448.1"/>
</dbReference>
<dbReference type="GO" id="GO:0003676">
    <property type="term" value="F:nucleic acid binding"/>
    <property type="evidence" value="ECO:0007669"/>
    <property type="project" value="InterPro"/>
</dbReference>
<dbReference type="GO" id="GO:0016746">
    <property type="term" value="F:acyltransferase activity"/>
    <property type="evidence" value="ECO:0007669"/>
    <property type="project" value="UniProtKB-KW"/>
</dbReference>
<dbReference type="InterPro" id="IPR050656">
    <property type="entry name" value="PINX1"/>
</dbReference>
<proteinExistence type="inferred from homology"/>
<dbReference type="Proteomes" id="UP001337655">
    <property type="component" value="Unassembled WGS sequence"/>
</dbReference>
<evidence type="ECO:0000256" key="4">
    <source>
        <dbReference type="ARBA" id="ARBA00023242"/>
    </source>
</evidence>
<feature type="region of interest" description="Disordered" evidence="8">
    <location>
        <begin position="1"/>
        <end position="25"/>
    </location>
</feature>
<accession>A0AAV9PIR0</accession>
<organism evidence="10 11">
    <name type="scientific">Saxophila tyrrhenica</name>
    <dbReference type="NCBI Taxonomy" id="1690608"/>
    <lineage>
        <taxon>Eukaryota</taxon>
        <taxon>Fungi</taxon>
        <taxon>Dikarya</taxon>
        <taxon>Ascomycota</taxon>
        <taxon>Pezizomycotina</taxon>
        <taxon>Dothideomycetes</taxon>
        <taxon>Dothideomycetidae</taxon>
        <taxon>Mycosphaerellales</taxon>
        <taxon>Extremaceae</taxon>
        <taxon>Saxophila</taxon>
    </lineage>
</organism>
<keyword evidence="11" id="KW-1185">Reference proteome</keyword>
<comment type="caution">
    <text evidence="10">The sequence shown here is derived from an EMBL/GenBank/DDBJ whole genome shotgun (WGS) entry which is preliminary data.</text>
</comment>
<dbReference type="PANTHER" id="PTHR23149:SF31">
    <property type="entry name" value="PROTEIN PXR1"/>
    <property type="match status" value="1"/>
</dbReference>
<evidence type="ECO:0000256" key="8">
    <source>
        <dbReference type="SAM" id="MobiDB-lite"/>
    </source>
</evidence>
<feature type="region of interest" description="Disordered" evidence="8">
    <location>
        <begin position="143"/>
        <end position="301"/>
    </location>
</feature>
<sequence length="327" mass="36548">MGLGAQKRRTKLSADPNNTAWSRSTTSYGHRILSSQGWSPGSYLGAEDAPHSEHYTAANASHIRVLLREDNLGLGAQVGGNAETFGLSLFSGVLGRLNGKSEVELEDEREREREWEGRRRYGAMGFVSGGWLVGSEVVPSIKKVEERGSDGRDDGKTKKRKIPDEEDGANAAVVTAKKQKKRKTEVEQLAAANVEKDAERAKRKEKKQKRKKADQKQLGTDESNSAKNTTNDKAVRKQEKRARKEERRKRKEERRLRNEAKALRKSKSDEAPEASEVPPEPSPVQRQAAPASMGNRQAVRQRYIQQKRMASMDPRAMQEIFMVKAAG</sequence>